<dbReference type="GO" id="GO:0060271">
    <property type="term" value="P:cilium assembly"/>
    <property type="evidence" value="ECO:0007669"/>
    <property type="project" value="TreeGrafter"/>
</dbReference>
<feature type="region of interest" description="Disordered" evidence="1">
    <location>
        <begin position="452"/>
        <end position="476"/>
    </location>
</feature>
<name>A0A6P8GUI3_CLUHA</name>
<keyword evidence="3" id="KW-0966">Cell projection</keyword>
<evidence type="ECO:0000313" key="2">
    <source>
        <dbReference type="Proteomes" id="UP000515152"/>
    </source>
</evidence>
<feature type="region of interest" description="Disordered" evidence="1">
    <location>
        <begin position="790"/>
        <end position="816"/>
    </location>
</feature>
<accession>A0A6P8GUI3</accession>
<feature type="compositionally biased region" description="Pro residues" evidence="1">
    <location>
        <begin position="793"/>
        <end position="807"/>
    </location>
</feature>
<sequence length="828" mass="91411">MPVILICIFCLPLGSLYIYDICRYLMSVSRSSQALEFLLWACVCLETSIPLLSPRFLAWRSTLYCAVCQCYYEAQAGVHAEVFARRALGKVSDLANLESPDDSPMSTEDQKAFKEATIKLAIMVFKRSVYEPRRKPKSLFRPKTKNCLRDASTMPWPRNHTERILVELFEGNAAQFLAVLEALWDSTRRPLQTGGLDEPDLMDVAMELMAAGISLLSGVGGSIEMHRNDDLPLCLNGISPDRDLLHVAVAGENPISVDAAVKFVKLLFRYEQWDMFKSLSGSLLSVLASLKGPEVRKAEVGLTLLSLVDDLLAVQRSKHMHKDTGTDDGSERERPLGVMGLTQGFMELVEALHSSVCEPKEGVEPDGDLVMDLILFLWNKCKLAFQRAQVRHWHPAHYLGKMESQDKWVKALFLLNEVAQAFELAAIDPVAVAEMTLRLALVLESSAENALQSGRPAVTPQESSTESTPVEKDSAAFSPVKFPGEQQLQLLYEVLKRGFEAICDGITRLLPCDGSAVCDMAFMQWLGDSARGAPRGEEPEGGVKSPTFTLSMDLQVELLAFLHRAAIKLALHTGQPESVVVEGIKKNHVSRALFLMQKALLQYRSSQSCTKKLLEEALSLVEKAEAEEKRLYLSCAAGKRKPGAEEGSRGPPSPILLSRNNHSLTFMPAPYSLEKQVCWYQIGGREVDGINLKVRVGDCHLLGTGVMIPAKGERLFRIEGLEHNQKYIFAVAAYDAQGKMVGQSIGDSTKPILASAPLSLLMTWSHLAQAAYQTGQQAVAKRACAQLWGHFTRPPPPENTPLSPQTPQPEGLAQTRQGNPAHYIQLFI</sequence>
<dbReference type="OrthoDB" id="2104158at2759"/>
<gene>
    <name evidence="3" type="primary">LOC105888556</name>
</gene>
<dbReference type="Proteomes" id="UP000515152">
    <property type="component" value="Chromosome 16"/>
</dbReference>
<dbReference type="AlphaFoldDB" id="A0A6P8GUI3"/>
<keyword evidence="3" id="KW-0282">Flagellum</keyword>
<organism evidence="2 3">
    <name type="scientific">Clupea harengus</name>
    <name type="common">Atlantic herring</name>
    <dbReference type="NCBI Taxonomy" id="7950"/>
    <lineage>
        <taxon>Eukaryota</taxon>
        <taxon>Metazoa</taxon>
        <taxon>Chordata</taxon>
        <taxon>Craniata</taxon>
        <taxon>Vertebrata</taxon>
        <taxon>Euteleostomi</taxon>
        <taxon>Actinopterygii</taxon>
        <taxon>Neopterygii</taxon>
        <taxon>Teleostei</taxon>
        <taxon>Clupei</taxon>
        <taxon>Clupeiformes</taxon>
        <taxon>Clupeoidei</taxon>
        <taxon>Clupeidae</taxon>
        <taxon>Clupea</taxon>
    </lineage>
</organism>
<keyword evidence="2" id="KW-1185">Reference proteome</keyword>
<evidence type="ECO:0000256" key="1">
    <source>
        <dbReference type="SAM" id="MobiDB-lite"/>
    </source>
</evidence>
<keyword evidence="3" id="KW-0969">Cilium</keyword>
<dbReference type="KEGG" id="char:105888556"/>
<evidence type="ECO:0000313" key="3">
    <source>
        <dbReference type="RefSeq" id="XP_031438460.2"/>
    </source>
</evidence>
<dbReference type="Pfam" id="PF14858">
    <property type="entry name" value="CFAP54_N"/>
    <property type="match status" value="1"/>
</dbReference>
<proteinExistence type="predicted"/>
<dbReference type="PANTHER" id="PTHR33487:SF1">
    <property type="entry name" value="CILIA- AND FLAGELLA-ASSOCIATED PROTEIN 54"/>
    <property type="match status" value="1"/>
</dbReference>
<dbReference type="RefSeq" id="XP_031438460.2">
    <property type="nucleotide sequence ID" value="XM_031582600.2"/>
</dbReference>
<protein>
    <submittedName>
        <fullName evidence="3">Cilia- and flagella-associated protein 54</fullName>
    </submittedName>
</protein>
<dbReference type="GeneID" id="105888556"/>
<dbReference type="PANTHER" id="PTHR33487">
    <property type="entry name" value="CILIA- AND FLAGELLA-ASSOCIATED PROTEIN 54"/>
    <property type="match status" value="1"/>
</dbReference>
<dbReference type="InterPro" id="IPR027912">
    <property type="entry name" value="CFAP54"/>
</dbReference>
<reference evidence="3" key="1">
    <citation type="submission" date="2025-08" db="UniProtKB">
        <authorList>
            <consortium name="RefSeq"/>
        </authorList>
    </citation>
    <scope>IDENTIFICATION</scope>
</reference>